<comment type="catalytic activity">
    <reaction evidence="11">
        <text>[(1-&gt;4)-beta-D-glucosyl]n+m + reduced acceptor + O2 = 4-dehydro-beta-D-glucosyl-[(1-&gt;4)-beta-D-glucosyl]n-1 + [(1-&gt;4)-beta-D-glucosyl]m + acceptor + H2O.</text>
        <dbReference type="EC" id="1.14.99.56"/>
    </reaction>
</comment>
<keyword evidence="13" id="KW-0732">Signal</keyword>
<dbReference type="OrthoDB" id="4849160at2759"/>
<evidence type="ECO:0000256" key="3">
    <source>
        <dbReference type="ARBA" id="ARBA00023001"/>
    </source>
</evidence>
<dbReference type="GO" id="GO:0030245">
    <property type="term" value="P:cellulose catabolic process"/>
    <property type="evidence" value="ECO:0007669"/>
    <property type="project" value="UniProtKB-KW"/>
</dbReference>
<dbReference type="EMBL" id="CM032191">
    <property type="protein sequence ID" value="KAG7086024.1"/>
    <property type="molecule type" value="Genomic_DNA"/>
</dbReference>
<dbReference type="GeneID" id="66072622"/>
<evidence type="ECO:0000256" key="10">
    <source>
        <dbReference type="ARBA" id="ARBA00044502"/>
    </source>
</evidence>
<evidence type="ECO:0000256" key="11">
    <source>
        <dbReference type="ARBA" id="ARBA00045077"/>
    </source>
</evidence>
<keyword evidence="8" id="KW-0119">Carbohydrate metabolism</keyword>
<evidence type="ECO:0000256" key="8">
    <source>
        <dbReference type="ARBA" id="ARBA00023277"/>
    </source>
</evidence>
<evidence type="ECO:0000256" key="2">
    <source>
        <dbReference type="ARBA" id="ARBA00022723"/>
    </source>
</evidence>
<dbReference type="RefSeq" id="XP_043002495.1">
    <property type="nucleotide sequence ID" value="XM_043160538.1"/>
</dbReference>
<feature type="domain" description="Auxiliary Activity family 9 catalytic" evidence="14">
    <location>
        <begin position="21"/>
        <end position="201"/>
    </location>
</feature>
<organism evidence="15 16">
    <name type="scientific">Marasmius oreades</name>
    <name type="common">fairy-ring Marasmius</name>
    <dbReference type="NCBI Taxonomy" id="181124"/>
    <lineage>
        <taxon>Eukaryota</taxon>
        <taxon>Fungi</taxon>
        <taxon>Dikarya</taxon>
        <taxon>Basidiomycota</taxon>
        <taxon>Agaricomycotina</taxon>
        <taxon>Agaricomycetes</taxon>
        <taxon>Agaricomycetidae</taxon>
        <taxon>Agaricales</taxon>
        <taxon>Marasmiineae</taxon>
        <taxon>Marasmiaceae</taxon>
        <taxon>Marasmius</taxon>
    </lineage>
</organism>
<dbReference type="GO" id="GO:0004497">
    <property type="term" value="F:monooxygenase activity"/>
    <property type="evidence" value="ECO:0007669"/>
    <property type="project" value="UniProtKB-KW"/>
</dbReference>
<sequence length="201" mass="21747">MFKIAVLACLLSTIISSVQGHGYVQEITAGGTKYTGYLPYTDPYMNPVPQRIVRKVPGNGNSILVSPHPFDPSTYLITGPVEDLTLIDVQCNGWSAGGSSYDTVPAPLVAKVAAGSQIALNWTLWPDSHEGPMITYMARAPSDITKWMPGKSAVWFKIAESGKGSDGKWAAADKLNANNGIYTFTIPKNLKAGQYIIRHEM</sequence>
<dbReference type="Pfam" id="PF03443">
    <property type="entry name" value="AA9"/>
    <property type="match status" value="1"/>
</dbReference>
<keyword evidence="4" id="KW-0560">Oxidoreductase</keyword>
<evidence type="ECO:0000256" key="9">
    <source>
        <dbReference type="ARBA" id="ARBA00023326"/>
    </source>
</evidence>
<feature type="chain" id="PRO_5040376795" description="lytic cellulose monooxygenase (C4-dehydrogenating)" evidence="13">
    <location>
        <begin position="21"/>
        <end position="201"/>
    </location>
</feature>
<evidence type="ECO:0000313" key="16">
    <source>
        <dbReference type="Proteomes" id="UP001049176"/>
    </source>
</evidence>
<dbReference type="AlphaFoldDB" id="A0A9P7RLU8"/>
<protein>
    <recommendedName>
        <fullName evidence="12">lytic cellulose monooxygenase (C4-dehydrogenating)</fullName>
        <ecNumber evidence="12">1.14.99.56</ecNumber>
    </recommendedName>
</protein>
<evidence type="ECO:0000256" key="1">
    <source>
        <dbReference type="ARBA" id="ARBA00001973"/>
    </source>
</evidence>
<comment type="caution">
    <text evidence="15">The sequence shown here is derived from an EMBL/GenBank/DDBJ whole genome shotgun (WGS) entry which is preliminary data.</text>
</comment>
<evidence type="ECO:0000256" key="4">
    <source>
        <dbReference type="ARBA" id="ARBA00023002"/>
    </source>
</evidence>
<comment type="cofactor">
    <cofactor evidence="1">
        <name>Cu(2+)</name>
        <dbReference type="ChEBI" id="CHEBI:29036"/>
    </cofactor>
</comment>
<dbReference type="InterPro" id="IPR049892">
    <property type="entry name" value="AA9"/>
</dbReference>
<keyword evidence="9" id="KW-0624">Polysaccharide degradation</keyword>
<comment type="similarity">
    <text evidence="10">Belongs to the polysaccharide monooxygenase AA9 family.</text>
</comment>
<gene>
    <name evidence="15" type="ORF">E1B28_003546</name>
</gene>
<dbReference type="PANTHER" id="PTHR33353:SF6">
    <property type="entry name" value="ENDOGLUCANASE IV"/>
    <property type="match status" value="1"/>
</dbReference>
<proteinExistence type="inferred from homology"/>
<evidence type="ECO:0000256" key="6">
    <source>
        <dbReference type="ARBA" id="ARBA00023033"/>
    </source>
</evidence>
<reference evidence="15" key="1">
    <citation type="journal article" date="2021" name="Genome Biol. Evol.">
        <title>The assembled and annotated genome of the fairy-ring fungus Marasmius oreades.</title>
        <authorList>
            <person name="Hiltunen M."/>
            <person name="Ament-Velasquez S.L."/>
            <person name="Johannesson H."/>
        </authorList>
    </citation>
    <scope>NUCLEOTIDE SEQUENCE</scope>
    <source>
        <strain evidence="15">03SP1</strain>
    </source>
</reference>
<evidence type="ECO:0000256" key="5">
    <source>
        <dbReference type="ARBA" id="ARBA00023008"/>
    </source>
</evidence>
<evidence type="ECO:0000259" key="14">
    <source>
        <dbReference type="Pfam" id="PF03443"/>
    </source>
</evidence>
<dbReference type="Gene3D" id="2.70.50.70">
    <property type="match status" value="1"/>
</dbReference>
<feature type="signal peptide" evidence="13">
    <location>
        <begin position="1"/>
        <end position="20"/>
    </location>
</feature>
<accession>A0A9P7RLU8</accession>
<dbReference type="CDD" id="cd21175">
    <property type="entry name" value="LPMO_AA9"/>
    <property type="match status" value="1"/>
</dbReference>
<dbReference type="InterPro" id="IPR005103">
    <property type="entry name" value="AA9_LPMO"/>
</dbReference>
<evidence type="ECO:0000256" key="13">
    <source>
        <dbReference type="SAM" id="SignalP"/>
    </source>
</evidence>
<name>A0A9P7RLU8_9AGAR</name>
<keyword evidence="7" id="KW-1015">Disulfide bond</keyword>
<dbReference type="Proteomes" id="UP001049176">
    <property type="component" value="Chromosome 11"/>
</dbReference>
<dbReference type="GO" id="GO:0046872">
    <property type="term" value="F:metal ion binding"/>
    <property type="evidence" value="ECO:0007669"/>
    <property type="project" value="UniProtKB-KW"/>
</dbReference>
<keyword evidence="3" id="KW-0136">Cellulose degradation</keyword>
<keyword evidence="5" id="KW-0186">Copper</keyword>
<dbReference type="PANTHER" id="PTHR33353">
    <property type="entry name" value="PUTATIVE (AFU_ORTHOLOGUE AFUA_1G12560)-RELATED"/>
    <property type="match status" value="1"/>
</dbReference>
<dbReference type="EC" id="1.14.99.56" evidence="12"/>
<evidence type="ECO:0000313" key="15">
    <source>
        <dbReference type="EMBL" id="KAG7086024.1"/>
    </source>
</evidence>
<evidence type="ECO:0000256" key="7">
    <source>
        <dbReference type="ARBA" id="ARBA00023157"/>
    </source>
</evidence>
<keyword evidence="2" id="KW-0479">Metal-binding</keyword>
<keyword evidence="16" id="KW-1185">Reference proteome</keyword>
<dbReference type="KEGG" id="more:E1B28_003546"/>
<evidence type="ECO:0000256" key="12">
    <source>
        <dbReference type="ARBA" id="ARBA00047174"/>
    </source>
</evidence>
<keyword evidence="6" id="KW-0503">Monooxygenase</keyword>